<dbReference type="PANTHER" id="PTHR13581">
    <property type="entry name" value="MRG-BINDING PROTEIN"/>
    <property type="match status" value="1"/>
</dbReference>
<dbReference type="InterPro" id="IPR012423">
    <property type="entry name" value="Eaf7/MRGBP"/>
</dbReference>
<feature type="compositionally biased region" description="Gly residues" evidence="7">
    <location>
        <begin position="284"/>
        <end position="293"/>
    </location>
</feature>
<feature type="compositionally biased region" description="Polar residues" evidence="7">
    <location>
        <begin position="142"/>
        <end position="152"/>
    </location>
</feature>
<dbReference type="Pfam" id="PF07904">
    <property type="entry name" value="Eaf7"/>
    <property type="match status" value="1"/>
</dbReference>
<keyword evidence="3" id="KW-0156">Chromatin regulator</keyword>
<evidence type="ECO:0000256" key="7">
    <source>
        <dbReference type="SAM" id="MobiDB-lite"/>
    </source>
</evidence>
<keyword evidence="6" id="KW-0539">Nucleus</keyword>
<keyword evidence="4" id="KW-0805">Transcription regulation</keyword>
<evidence type="ECO:0000313" key="8">
    <source>
        <dbReference type="EMBL" id="VWO95627.1"/>
    </source>
</evidence>
<sequence>MAPPSKPQAPVLNATRRPSRRWRHWASPFALISSTSPADLVFSPMATNMEVDDPEAPWLDTVEGEIAFFRALTRARPVGIHKHFHVLTMRNAILRDTGKFVEVEDLWKKLRTCYDLDTLENIEADGYDVPGESHAGTPPFQQPASPTPSDNIFNHPFFRREYSLPQDDMIDQLVSARRMRTSASLPSSSPAPSPAATKSGRGGRKGKSKLKVMAGLVGGDSDSSALTQESGDESVAPTPRDSVATGTDAGTEYAEEEEEPRQSPAASIASKQPRRGKGKRGSSTGRGGRGGSKTRGTKKKK</sequence>
<feature type="compositionally biased region" description="Basic residues" evidence="7">
    <location>
        <begin position="201"/>
        <end position="210"/>
    </location>
</feature>
<dbReference type="GO" id="GO:0005634">
    <property type="term" value="C:nucleus"/>
    <property type="evidence" value="ECO:0007669"/>
    <property type="project" value="UniProtKB-SubCell"/>
</dbReference>
<evidence type="ECO:0000256" key="3">
    <source>
        <dbReference type="ARBA" id="ARBA00022853"/>
    </source>
</evidence>
<proteinExistence type="inferred from homology"/>
<evidence type="ECO:0000256" key="5">
    <source>
        <dbReference type="ARBA" id="ARBA00023163"/>
    </source>
</evidence>
<dbReference type="EMBL" id="LR724989">
    <property type="protein sequence ID" value="VWO95627.1"/>
    <property type="molecule type" value="Genomic_DNA"/>
</dbReference>
<feature type="compositionally biased region" description="Low complexity" evidence="7">
    <location>
        <begin position="182"/>
        <end position="199"/>
    </location>
</feature>
<dbReference type="AlphaFoldDB" id="A0A5K1JUX7"/>
<name>A0A5K1JUX7_9APHY</name>
<evidence type="ECO:0000256" key="1">
    <source>
        <dbReference type="ARBA" id="ARBA00004123"/>
    </source>
</evidence>
<reference evidence="8" key="1">
    <citation type="submission" date="2019-10" db="EMBL/GenBank/DDBJ databases">
        <authorList>
            <person name="Nor Muhammad N."/>
        </authorList>
    </citation>
    <scope>NUCLEOTIDE SEQUENCE</scope>
</reference>
<dbReference type="GO" id="GO:0006325">
    <property type="term" value="P:chromatin organization"/>
    <property type="evidence" value="ECO:0007669"/>
    <property type="project" value="UniProtKB-KW"/>
</dbReference>
<gene>
    <name evidence="8" type="primary">P9WGM5</name>
</gene>
<feature type="region of interest" description="Disordered" evidence="7">
    <location>
        <begin position="178"/>
        <end position="301"/>
    </location>
</feature>
<accession>A0A5K1JUX7</accession>
<evidence type="ECO:0000256" key="2">
    <source>
        <dbReference type="ARBA" id="ARBA00007117"/>
    </source>
</evidence>
<protein>
    <submittedName>
        <fullName evidence="8">Probable transcriptional regulatory protein NarL</fullName>
    </submittedName>
</protein>
<evidence type="ECO:0000256" key="4">
    <source>
        <dbReference type="ARBA" id="ARBA00023015"/>
    </source>
</evidence>
<dbReference type="GO" id="GO:0035267">
    <property type="term" value="C:NuA4 histone acetyltransferase complex"/>
    <property type="evidence" value="ECO:0007669"/>
    <property type="project" value="TreeGrafter"/>
</dbReference>
<organism evidence="8">
    <name type="scientific">Ganoderma boninense</name>
    <dbReference type="NCBI Taxonomy" id="34458"/>
    <lineage>
        <taxon>Eukaryota</taxon>
        <taxon>Fungi</taxon>
        <taxon>Dikarya</taxon>
        <taxon>Basidiomycota</taxon>
        <taxon>Agaricomycotina</taxon>
        <taxon>Agaricomycetes</taxon>
        <taxon>Polyporales</taxon>
        <taxon>Polyporaceae</taxon>
        <taxon>Ganoderma</taxon>
    </lineage>
</organism>
<dbReference type="PANTHER" id="PTHR13581:SF5">
    <property type="entry name" value="MRG_MORF4L-BINDING PROTEIN"/>
    <property type="match status" value="1"/>
</dbReference>
<comment type="similarity">
    <text evidence="2">Belongs to the EAF7 family.</text>
</comment>
<dbReference type="GO" id="GO:0006357">
    <property type="term" value="P:regulation of transcription by RNA polymerase II"/>
    <property type="evidence" value="ECO:0007669"/>
    <property type="project" value="TreeGrafter"/>
</dbReference>
<evidence type="ECO:0000256" key="6">
    <source>
        <dbReference type="ARBA" id="ARBA00023242"/>
    </source>
</evidence>
<feature type="region of interest" description="Disordered" evidence="7">
    <location>
        <begin position="127"/>
        <end position="152"/>
    </location>
</feature>
<keyword evidence="5" id="KW-0804">Transcription</keyword>
<comment type="subcellular location">
    <subcellularLocation>
        <location evidence="1">Nucleus</location>
    </subcellularLocation>
</comment>